<keyword evidence="1" id="KW-0472">Membrane</keyword>
<gene>
    <name evidence="3" type="ORF">NP554_23430</name>
</gene>
<dbReference type="EMBL" id="JANIAM010000023">
    <property type="protein sequence ID" value="MDD2114740.1"/>
    <property type="molecule type" value="Genomic_DNA"/>
</dbReference>
<dbReference type="Pfam" id="PF20455">
    <property type="entry name" value="DUF6708"/>
    <property type="match status" value="1"/>
</dbReference>
<dbReference type="RefSeq" id="WP_274120816.1">
    <property type="nucleotide sequence ID" value="NZ_CP128558.1"/>
</dbReference>
<dbReference type="Proteomes" id="UP001150728">
    <property type="component" value="Unassembled WGS sequence"/>
</dbReference>
<accession>A0A9X4HZF1</accession>
<feature type="domain" description="DUF6708" evidence="2">
    <location>
        <begin position="94"/>
        <end position="255"/>
    </location>
</feature>
<comment type="caution">
    <text evidence="3">The sequence shown here is derived from an EMBL/GenBank/DDBJ whole genome shotgun (WGS) entry which is preliminary data.</text>
</comment>
<sequence length="256" mass="29296">MARPILNPACPGWKEDLPDPYTVNSTEKYMGNQIPNHQCMTYLEIPRQSVSSRGVISAFAFLLCIFFAFSLYMMTLTLDPRNFKSLLLSISEVFLVSWLVTIGLRMDISPPRDEPIRFNRARQKIYAYNFKRQWWNPFDKGKVVPVSYDWSQVRAERWSQTGALPNGGVIFKWGVMLSIVAPGTNNVIDRFHLSTMGADQHAWAYICTYMQEGPSALPPPGPPKDHNDVLWCEFALRLAPRVEWPAEMDLESRTAS</sequence>
<evidence type="ECO:0000313" key="4">
    <source>
        <dbReference type="Proteomes" id="UP001150728"/>
    </source>
</evidence>
<dbReference type="InterPro" id="IPR046554">
    <property type="entry name" value="DUF6708"/>
</dbReference>
<evidence type="ECO:0000313" key="3">
    <source>
        <dbReference type="EMBL" id="MDD2114740.1"/>
    </source>
</evidence>
<protein>
    <recommendedName>
        <fullName evidence="2">DUF6708 domain-containing protein</fullName>
    </recommendedName>
</protein>
<dbReference type="AlphaFoldDB" id="A0A9X4HZF1"/>
<organism evidence="3 4">
    <name type="scientific">Pseudomonas asiatica</name>
    <dbReference type="NCBI Taxonomy" id="2219225"/>
    <lineage>
        <taxon>Bacteria</taxon>
        <taxon>Pseudomonadati</taxon>
        <taxon>Pseudomonadota</taxon>
        <taxon>Gammaproteobacteria</taxon>
        <taxon>Pseudomonadales</taxon>
        <taxon>Pseudomonadaceae</taxon>
        <taxon>Pseudomonas</taxon>
    </lineage>
</organism>
<reference evidence="3" key="1">
    <citation type="submission" date="2022-07" db="EMBL/GenBank/DDBJ databases">
        <title>Multi-strain Analysis of Pseudomonas putida Reveals Metabolic and Genetic Diversity.</title>
        <authorList>
            <person name="Monk J.M."/>
        </authorList>
    </citation>
    <scope>NUCLEOTIDE SEQUENCE</scope>
    <source>
        <strain evidence="3">17633</strain>
    </source>
</reference>
<proteinExistence type="predicted"/>
<feature type="transmembrane region" description="Helical" evidence="1">
    <location>
        <begin position="55"/>
        <end position="74"/>
    </location>
</feature>
<evidence type="ECO:0000259" key="2">
    <source>
        <dbReference type="Pfam" id="PF20455"/>
    </source>
</evidence>
<keyword evidence="1" id="KW-0812">Transmembrane</keyword>
<keyword evidence="1" id="KW-1133">Transmembrane helix</keyword>
<name>A0A9X4HZF1_9PSED</name>
<evidence type="ECO:0000256" key="1">
    <source>
        <dbReference type="SAM" id="Phobius"/>
    </source>
</evidence>